<dbReference type="GO" id="GO:0005643">
    <property type="term" value="C:nuclear pore"/>
    <property type="evidence" value="ECO:0007669"/>
    <property type="project" value="TreeGrafter"/>
</dbReference>
<evidence type="ECO:0000259" key="1">
    <source>
        <dbReference type="Pfam" id="PF22963"/>
    </source>
</evidence>
<evidence type="ECO:0000313" key="4">
    <source>
        <dbReference type="Ensembl" id="ENSPTIP00000025687.1"/>
    </source>
</evidence>
<dbReference type="Pfam" id="PF22969">
    <property type="entry name" value="Ig_NUP210_2nd"/>
    <property type="match status" value="1"/>
</dbReference>
<dbReference type="Pfam" id="PF22963">
    <property type="entry name" value="Ig_NUP210_3rd"/>
    <property type="match status" value="1"/>
</dbReference>
<dbReference type="GeneTree" id="ENSGT00390000009491"/>
<keyword evidence="5" id="KW-1185">Reference proteome</keyword>
<sequence length="329" mass="35479">MASQASDHTSFSVPGALLAAAHLRAFPEPPDLCVVFTETPSLEASMSTLSAESCNGTCSPSTFCGVSSLLTPTTSHPTLSEVSSSCCRSSTRPEVASIEPLGVDEAQCSQKAVVQARLSQPARLTSIIFAEDITTGQVLRCDAIVDLIHGIQIVSTTRELYLEDSPLELKIQALDSEGNTFSTLAGLVFDWTIVKDTEANGFSDSHNALRILTFLESTYIPPSYISEMEKVAKQGDTILVSGMKTGSSKLKACIQEAVYKHVHPAEVRLLILENILLNPAYDVYLMVGTSIRYKVQKIRQGKITGGSLTLRGNHGRGSPFYYCGKIHMA</sequence>
<dbReference type="InterPro" id="IPR055096">
    <property type="entry name" value="Ig_NUP210_1st"/>
</dbReference>
<organism evidence="4 5">
    <name type="scientific">Panthera tigris altaica</name>
    <name type="common">Siberian tiger</name>
    <dbReference type="NCBI Taxonomy" id="74533"/>
    <lineage>
        <taxon>Eukaryota</taxon>
        <taxon>Metazoa</taxon>
        <taxon>Chordata</taxon>
        <taxon>Craniata</taxon>
        <taxon>Vertebrata</taxon>
        <taxon>Euteleostomi</taxon>
        <taxon>Mammalia</taxon>
        <taxon>Eutheria</taxon>
        <taxon>Laurasiatheria</taxon>
        <taxon>Carnivora</taxon>
        <taxon>Feliformia</taxon>
        <taxon>Felidae</taxon>
        <taxon>Pantherinae</taxon>
        <taxon>Panthera</taxon>
    </lineage>
</organism>
<proteinExistence type="predicted"/>
<dbReference type="InterPro" id="IPR045197">
    <property type="entry name" value="NUP210-like"/>
</dbReference>
<dbReference type="PANTHER" id="PTHR23019">
    <property type="entry name" value="NUCLEAR PORE MEMBRANE GLYCOPROTEIN GP210-RELATED"/>
    <property type="match status" value="1"/>
</dbReference>
<dbReference type="PANTHER" id="PTHR23019:SF2">
    <property type="entry name" value="NUCLEAR PORE MEMBRANE GLYCOPROTEIN 210"/>
    <property type="match status" value="1"/>
</dbReference>
<protein>
    <submittedName>
        <fullName evidence="4">Uncharacterized protein</fullName>
    </submittedName>
</protein>
<reference evidence="4" key="1">
    <citation type="submission" date="2025-08" db="UniProtKB">
        <authorList>
            <consortium name="Ensembl"/>
        </authorList>
    </citation>
    <scope>IDENTIFICATION</scope>
</reference>
<evidence type="ECO:0000259" key="3">
    <source>
        <dbReference type="Pfam" id="PF22969"/>
    </source>
</evidence>
<name>A0A8C9KQP4_PANTA</name>
<dbReference type="Ensembl" id="ENSPTIT00000030218.1">
    <property type="protein sequence ID" value="ENSPTIP00000025687.1"/>
    <property type="gene ID" value="ENSPTIG00000021360.1"/>
</dbReference>
<evidence type="ECO:0000313" key="5">
    <source>
        <dbReference type="Proteomes" id="UP000675900"/>
    </source>
</evidence>
<dbReference type="InterPro" id="IPR055097">
    <property type="entry name" value="Ig_NUP210_2nd"/>
</dbReference>
<reference evidence="4" key="2">
    <citation type="submission" date="2025-09" db="UniProtKB">
        <authorList>
            <consortium name="Ensembl"/>
        </authorList>
    </citation>
    <scope>IDENTIFICATION</scope>
</reference>
<dbReference type="Pfam" id="PF22967">
    <property type="entry name" value="Ig_NUP210_1st"/>
    <property type="match status" value="1"/>
</dbReference>
<dbReference type="InterPro" id="IPR055098">
    <property type="entry name" value="Ig_NUP210_3rd"/>
</dbReference>
<feature type="domain" description="NUP210 Ig-like" evidence="3">
    <location>
        <begin position="155"/>
        <end position="264"/>
    </location>
</feature>
<evidence type="ECO:0000259" key="2">
    <source>
        <dbReference type="Pfam" id="PF22967"/>
    </source>
</evidence>
<dbReference type="AlphaFoldDB" id="A0A8C9KQP4"/>
<dbReference type="Proteomes" id="UP000675900">
    <property type="component" value="Unassembled WGS sequence"/>
</dbReference>
<feature type="domain" description="NUP210 Ig-like" evidence="2">
    <location>
        <begin position="83"/>
        <end position="146"/>
    </location>
</feature>
<feature type="domain" description="NUP210 Ig-like" evidence="1">
    <location>
        <begin position="273"/>
        <end position="305"/>
    </location>
</feature>
<accession>A0A8C9KQP4</accession>